<dbReference type="InterPro" id="IPR017937">
    <property type="entry name" value="Thioredoxin_CS"/>
</dbReference>
<accession>A0A419X9A9</accession>
<dbReference type="OrthoDB" id="1099736at2"/>
<dbReference type="PROSITE" id="PS51352">
    <property type="entry name" value="THIOREDOXIN_2"/>
    <property type="match status" value="1"/>
</dbReference>
<dbReference type="RefSeq" id="WP_120239138.1">
    <property type="nucleotide sequence ID" value="NZ_RAPQ01000008.1"/>
</dbReference>
<keyword evidence="5" id="KW-1185">Reference proteome</keyword>
<feature type="signal peptide" evidence="2">
    <location>
        <begin position="1"/>
        <end position="22"/>
    </location>
</feature>
<proteinExistence type="predicted"/>
<evidence type="ECO:0000313" key="5">
    <source>
        <dbReference type="Proteomes" id="UP000284531"/>
    </source>
</evidence>
<dbReference type="GO" id="GO:0015035">
    <property type="term" value="F:protein-disulfide reductase activity"/>
    <property type="evidence" value="ECO:0007669"/>
    <property type="project" value="TreeGrafter"/>
</dbReference>
<dbReference type="PANTHER" id="PTHR32234:SF0">
    <property type="entry name" value="THIOL:DISULFIDE INTERCHANGE PROTEIN DSBD"/>
    <property type="match status" value="1"/>
</dbReference>
<dbReference type="SUPFAM" id="SSF52833">
    <property type="entry name" value="Thioredoxin-like"/>
    <property type="match status" value="1"/>
</dbReference>
<reference evidence="4 5" key="1">
    <citation type="submission" date="2018-09" db="EMBL/GenBank/DDBJ databases">
        <title>Genomic Encyclopedia of Archaeal and Bacterial Type Strains, Phase II (KMG-II): from individual species to whole genera.</title>
        <authorList>
            <person name="Goeker M."/>
        </authorList>
    </citation>
    <scope>NUCLEOTIDE SEQUENCE [LARGE SCALE GENOMIC DNA]</scope>
    <source>
        <strain evidence="4 5">DSM 21950</strain>
    </source>
</reference>
<evidence type="ECO:0000313" key="4">
    <source>
        <dbReference type="EMBL" id="RKE04353.1"/>
    </source>
</evidence>
<protein>
    <submittedName>
        <fullName evidence="4">Thioredoxin</fullName>
    </submittedName>
</protein>
<keyword evidence="1" id="KW-0676">Redox-active center</keyword>
<dbReference type="InterPro" id="IPR036249">
    <property type="entry name" value="Thioredoxin-like_sf"/>
</dbReference>
<feature type="domain" description="Thioredoxin" evidence="3">
    <location>
        <begin position="10"/>
        <end position="146"/>
    </location>
</feature>
<dbReference type="PANTHER" id="PTHR32234">
    <property type="entry name" value="THIOL:DISULFIDE INTERCHANGE PROTEIN DSBD"/>
    <property type="match status" value="1"/>
</dbReference>
<keyword evidence="2" id="KW-0732">Signal</keyword>
<evidence type="ECO:0000256" key="2">
    <source>
        <dbReference type="SAM" id="SignalP"/>
    </source>
</evidence>
<dbReference type="Proteomes" id="UP000284531">
    <property type="component" value="Unassembled WGS sequence"/>
</dbReference>
<gene>
    <name evidence="4" type="ORF">BXY64_1373</name>
</gene>
<dbReference type="Pfam" id="PF00085">
    <property type="entry name" value="Thioredoxin"/>
    <property type="match status" value="1"/>
</dbReference>
<dbReference type="EMBL" id="RAPQ01000008">
    <property type="protein sequence ID" value="RKE04353.1"/>
    <property type="molecule type" value="Genomic_DNA"/>
</dbReference>
<dbReference type="PROSITE" id="PS00194">
    <property type="entry name" value="THIOREDOXIN_1"/>
    <property type="match status" value="1"/>
</dbReference>
<feature type="chain" id="PRO_5019131397" evidence="2">
    <location>
        <begin position="23"/>
        <end position="379"/>
    </location>
</feature>
<dbReference type="GO" id="GO:0045454">
    <property type="term" value="P:cell redox homeostasis"/>
    <property type="evidence" value="ECO:0007669"/>
    <property type="project" value="TreeGrafter"/>
</dbReference>
<comment type="caution">
    <text evidence="4">The sequence shown here is derived from an EMBL/GenBank/DDBJ whole genome shotgun (WGS) entry which is preliminary data.</text>
</comment>
<name>A0A419X9A9_9BACT</name>
<dbReference type="Gene3D" id="3.40.30.10">
    <property type="entry name" value="Glutaredoxin"/>
    <property type="match status" value="1"/>
</dbReference>
<dbReference type="InterPro" id="IPR013766">
    <property type="entry name" value="Thioredoxin_domain"/>
</dbReference>
<dbReference type="AlphaFoldDB" id="A0A419X9A9"/>
<organism evidence="4 5">
    <name type="scientific">Marinifilum flexuosum</name>
    <dbReference type="NCBI Taxonomy" id="1117708"/>
    <lineage>
        <taxon>Bacteria</taxon>
        <taxon>Pseudomonadati</taxon>
        <taxon>Bacteroidota</taxon>
        <taxon>Bacteroidia</taxon>
        <taxon>Marinilabiliales</taxon>
        <taxon>Marinifilaceae</taxon>
    </lineage>
</organism>
<sequence>MNTRLLSIVLVVLFSFSNNIMANSLTDENEVKGIKFNHSDWSTILKKADEEQKMVFIDCYTTWCGPCKMMAKNTFTQQEVGEFFNKNFINVKLDMEKEPGKSLKTILGVNAYPTLVVINAKQEIIHKAVGALQKEELLKFAAEALKGTGTLSSYHAKYKKEGVANKKFVLEYLQKLEAANEKEQLTSVINRYFEQLEKKDLLEKENWNLLKKYVESIHNKAFQLVLNNQSEFIEVFGQKEVEDKVYFTFLREGNQLCDKKENGDFVLNQEKKKSFLNQLKKNKVRSKETIKAYSEMSTSRSIKDWGAYITKVSKYLKDGSIDKGAMSLYNYALPVERAVQDKELRAKVAEWCDMGMKIEGINPGFANAFQQLKGKLVEK</sequence>
<evidence type="ECO:0000256" key="1">
    <source>
        <dbReference type="ARBA" id="ARBA00023284"/>
    </source>
</evidence>
<evidence type="ECO:0000259" key="3">
    <source>
        <dbReference type="PROSITE" id="PS51352"/>
    </source>
</evidence>